<dbReference type="Pfam" id="PF00646">
    <property type="entry name" value="F-box"/>
    <property type="match status" value="1"/>
</dbReference>
<dbReference type="RefSeq" id="XP_003099610.2">
    <property type="nucleotide sequence ID" value="XM_003099562.2"/>
</dbReference>
<sequence>MPPTSSCLNEDYLEGYLYCLHSQGVVVTDAHAQLLAFTRTEIFDLLKVLTLFRSIQKGRYKMRHVEKLVLAEGPTVSENALMETIALQTVDDFTSYEKIYEDVATCFNWQHIFDRQDVDGHLSRAENREYQLEEVERDYNPQALRGFLICLKSQDISAKEAFDQLNKAAPEQQIFELKDIKKLFERVDRGEFFERKWPRGTWLDKLPDVVNSRIVQKLDLMSRRALKQTCKRFNEFVDREKCVIDSLVITQTQDSVEISTYPRDIFYKKFVQTEKGYAYEDTERMVYNDGRIVLKEKVKGNLKCIFGIPNLRINNLYILDPRYCNFDVYRNLAVENLYLRKVNLVRIHSILEALTPGVLKKVVYLPADYLLTETVYDMDQWRLADSFVTYRTRKEGVVERLGHFCFGKIEMTNAIDLHTVLKLRQRFLQNPHFREFKITIPPLGGQKFAVFNMNLGVYDTRRTDPWAHFHYPAPNQHKRVSIRIFDELIWFKGPEYIEGESDRVEKVPKVQRVYSMNGLEYRDRAQYLANKLCHHTAHVEYEGYIGFRDVHRLVEILLENPKFKEMRINCRLTQYNLDRIYKLGIAMPFTVGCEIMPFKQYLYPPPIEKKSLLLFVKKDFIWFVGPTGCLEAVGGAHDMGGYVLAVGFFKFAENDKNSEKKPLKKKRKSVQN</sequence>
<evidence type="ECO:0000313" key="2">
    <source>
        <dbReference type="EMBL" id="KAF1763142.1"/>
    </source>
</evidence>
<accession>A0A6A5H9R1</accession>
<organism evidence="2 3">
    <name type="scientific">Caenorhabditis remanei</name>
    <name type="common">Caenorhabditis vulgaris</name>
    <dbReference type="NCBI Taxonomy" id="31234"/>
    <lineage>
        <taxon>Eukaryota</taxon>
        <taxon>Metazoa</taxon>
        <taxon>Ecdysozoa</taxon>
        <taxon>Nematoda</taxon>
        <taxon>Chromadorea</taxon>
        <taxon>Rhabditida</taxon>
        <taxon>Rhabditina</taxon>
        <taxon>Rhabditomorpha</taxon>
        <taxon>Rhabditoidea</taxon>
        <taxon>Rhabditidae</taxon>
        <taxon>Peloderinae</taxon>
        <taxon>Caenorhabditis</taxon>
    </lineage>
</organism>
<evidence type="ECO:0000313" key="3">
    <source>
        <dbReference type="Proteomes" id="UP000483820"/>
    </source>
</evidence>
<dbReference type="Proteomes" id="UP000483820">
    <property type="component" value="Chromosome III"/>
</dbReference>
<dbReference type="PANTHER" id="PTHR23015">
    <property type="entry name" value="UNCHARACTERIZED C.ELEGANS PROTEIN"/>
    <property type="match status" value="1"/>
</dbReference>
<reference evidence="2 3" key="1">
    <citation type="submission" date="2019-12" db="EMBL/GenBank/DDBJ databases">
        <title>Chromosome-level assembly of the Caenorhabditis remanei genome.</title>
        <authorList>
            <person name="Teterina A.A."/>
            <person name="Willis J.H."/>
            <person name="Phillips P.C."/>
        </authorList>
    </citation>
    <scope>NUCLEOTIDE SEQUENCE [LARGE SCALE GENOMIC DNA]</scope>
    <source>
        <strain evidence="2 3">PX506</strain>
        <tissue evidence="2">Whole organism</tissue>
    </source>
</reference>
<name>A0A6A5H9R1_CAERE</name>
<dbReference type="EMBL" id="WUAV01000003">
    <property type="protein sequence ID" value="KAF1763142.1"/>
    <property type="molecule type" value="Genomic_DNA"/>
</dbReference>
<dbReference type="KEGG" id="crq:GCK72_011408"/>
<dbReference type="PROSITE" id="PS50181">
    <property type="entry name" value="FBOX"/>
    <property type="match status" value="1"/>
</dbReference>
<dbReference type="Pfam" id="PF01827">
    <property type="entry name" value="FTH"/>
    <property type="match status" value="1"/>
</dbReference>
<dbReference type="InterPro" id="IPR040161">
    <property type="entry name" value="FB224"/>
</dbReference>
<comment type="caution">
    <text evidence="2">The sequence shown here is derived from an EMBL/GenBank/DDBJ whole genome shotgun (WGS) entry which is preliminary data.</text>
</comment>
<dbReference type="InterPro" id="IPR036047">
    <property type="entry name" value="F-box-like_dom_sf"/>
</dbReference>
<dbReference type="SMART" id="SM00256">
    <property type="entry name" value="FBOX"/>
    <property type="match status" value="1"/>
</dbReference>
<evidence type="ECO:0000259" key="1">
    <source>
        <dbReference type="PROSITE" id="PS50181"/>
    </source>
</evidence>
<gene>
    <name evidence="2" type="ORF">GCK72_011408</name>
</gene>
<dbReference type="SUPFAM" id="SSF81383">
    <property type="entry name" value="F-box domain"/>
    <property type="match status" value="1"/>
</dbReference>
<dbReference type="InterPro" id="IPR002900">
    <property type="entry name" value="DUF38/FTH_CAE_spp"/>
</dbReference>
<dbReference type="AlphaFoldDB" id="A0A6A5H9R1"/>
<protein>
    <recommendedName>
        <fullName evidence="1">F-box domain-containing protein</fullName>
    </recommendedName>
</protein>
<dbReference type="InterPro" id="IPR001810">
    <property type="entry name" value="F-box_dom"/>
</dbReference>
<dbReference type="GO" id="GO:0045087">
    <property type="term" value="P:innate immune response"/>
    <property type="evidence" value="ECO:0007669"/>
    <property type="project" value="TreeGrafter"/>
</dbReference>
<proteinExistence type="predicted"/>
<feature type="domain" description="F-box" evidence="1">
    <location>
        <begin position="200"/>
        <end position="247"/>
    </location>
</feature>
<dbReference type="PANTHER" id="PTHR23015:SF4">
    <property type="entry name" value="DUF38 DOMAIN-CONTAINING PROTEIN-RELATED"/>
    <property type="match status" value="1"/>
</dbReference>
<dbReference type="GeneID" id="9805737"/>
<dbReference type="CTD" id="9805737"/>